<gene>
    <name evidence="2" type="ORF">PFTANZ_06040</name>
</gene>
<keyword evidence="1" id="KW-0812">Transmembrane</keyword>
<dbReference type="EMBL" id="KI926784">
    <property type="protein sequence ID" value="ETW33240.1"/>
    <property type="molecule type" value="Genomic_DNA"/>
</dbReference>
<reference evidence="2 3" key="2">
    <citation type="submission" date="2013-02" db="EMBL/GenBank/DDBJ databases">
        <title>The Genome Sequence of Plasmodium falciparum Tanzania (2000708).</title>
        <authorList>
            <consortium name="The Broad Institute Genome Sequencing Platform"/>
            <consortium name="The Broad Institute Genome Sequencing Center for Infectious Disease"/>
            <person name="Neafsey D."/>
            <person name="Cheeseman I."/>
            <person name="Volkman S."/>
            <person name="Adams J."/>
            <person name="Walker B."/>
            <person name="Young S.K."/>
            <person name="Zeng Q."/>
            <person name="Gargeya S."/>
            <person name="Fitzgerald M."/>
            <person name="Haas B."/>
            <person name="Abouelleil A."/>
            <person name="Alvarado L."/>
            <person name="Arachchi H.M."/>
            <person name="Berlin A.M."/>
            <person name="Chapman S.B."/>
            <person name="Dewar J."/>
            <person name="Goldberg J."/>
            <person name="Griggs A."/>
            <person name="Gujja S."/>
            <person name="Hansen M."/>
            <person name="Howarth C."/>
            <person name="Imamovic A."/>
            <person name="Larimer J."/>
            <person name="McCowan C."/>
            <person name="Murphy C."/>
            <person name="Neiman D."/>
            <person name="Pearson M."/>
            <person name="Priest M."/>
            <person name="Roberts A."/>
            <person name="Saif S."/>
            <person name="Shea T."/>
            <person name="Sisk P."/>
            <person name="Sykes S."/>
            <person name="Wortman J."/>
            <person name="Nusbaum C."/>
            <person name="Birren B."/>
        </authorList>
    </citation>
    <scope>NUCLEOTIDE SEQUENCE [LARGE SCALE GENOMIC DNA]</scope>
    <source>
        <strain evidence="3">Tanzania (2000708)</strain>
    </source>
</reference>
<sequence>MSLDTSITVPAACSQFQINFGIHLRIGNTINRYGTPDTIAIPKRLGVLLGDATKTAKAAEAAKSAKLTAEITEKQTALIEAGFNTQIMDITKALFFSEAKLPTITVTQMLSSGNFTNNVTLFDMIQHINNTMYDTLESKGYSQFCNSVSSIVARRTSTTFNKLYTTQSEAVTKAVAEGKAAEGLKLATNTSILNNTIIASVVAIVVIVLVMVIIYLILRYRRKKKMKKKLQYMKLLKE</sequence>
<dbReference type="AlphaFoldDB" id="A0A024VYA0"/>
<proteinExistence type="predicted"/>
<dbReference type="InterPro" id="IPR006373">
    <property type="entry name" value="VSA_Rifin"/>
</dbReference>
<organism evidence="2 3">
    <name type="scientific">Plasmodium falciparum Tanzania</name>
    <name type="common">2000708</name>
    <dbReference type="NCBI Taxonomy" id="1036725"/>
    <lineage>
        <taxon>Eukaryota</taxon>
        <taxon>Sar</taxon>
        <taxon>Alveolata</taxon>
        <taxon>Apicomplexa</taxon>
        <taxon>Aconoidasida</taxon>
        <taxon>Haemosporida</taxon>
        <taxon>Plasmodiidae</taxon>
        <taxon>Plasmodium</taxon>
        <taxon>Plasmodium (Laverania)</taxon>
    </lineage>
</organism>
<keyword evidence="1" id="KW-0472">Membrane</keyword>
<feature type="transmembrane region" description="Helical" evidence="1">
    <location>
        <begin position="197"/>
        <end position="218"/>
    </location>
</feature>
<protein>
    <recommendedName>
        <fullName evidence="4">Surface antigen</fullName>
    </recommendedName>
</protein>
<evidence type="ECO:0000313" key="3">
    <source>
        <dbReference type="Proteomes" id="UP000030708"/>
    </source>
</evidence>
<reference evidence="2 3" key="1">
    <citation type="submission" date="2013-02" db="EMBL/GenBank/DDBJ databases">
        <title>The Genome Annotation of Plasmodium falciparum Tanzania (2000708).</title>
        <authorList>
            <consortium name="The Broad Institute Genome Sequencing Platform"/>
            <consortium name="The Broad Institute Genome Sequencing Center for Infectious Disease"/>
            <person name="Neafsey D."/>
            <person name="Hoffman S."/>
            <person name="Volkman S."/>
            <person name="Rosenthal P."/>
            <person name="Walker B."/>
            <person name="Young S.K."/>
            <person name="Zeng Q."/>
            <person name="Gargeya S."/>
            <person name="Fitzgerald M."/>
            <person name="Haas B."/>
            <person name="Abouelleil A."/>
            <person name="Allen A.W."/>
            <person name="Alvarado L."/>
            <person name="Arachchi H.M."/>
            <person name="Berlin A.M."/>
            <person name="Chapman S.B."/>
            <person name="Gainer-Dewar J."/>
            <person name="Goldberg J."/>
            <person name="Griggs A."/>
            <person name="Gujja S."/>
            <person name="Hansen M."/>
            <person name="Howarth C."/>
            <person name="Imamovic A."/>
            <person name="Ireland A."/>
            <person name="Larimer J."/>
            <person name="McCowan C."/>
            <person name="Murphy C."/>
            <person name="Pearson M."/>
            <person name="Poon T.W."/>
            <person name="Priest M."/>
            <person name="Roberts A."/>
            <person name="Saif S."/>
            <person name="Shea T."/>
            <person name="Sisk P."/>
            <person name="Sykes S."/>
            <person name="Wortman J."/>
            <person name="Nusbaum C."/>
            <person name="Birren B."/>
        </authorList>
    </citation>
    <scope>NUCLEOTIDE SEQUENCE [LARGE SCALE GENOMIC DNA]</scope>
    <source>
        <strain evidence="3">Tanzania (2000708)</strain>
    </source>
</reference>
<dbReference type="Pfam" id="PF02009">
    <property type="entry name" value="RIFIN"/>
    <property type="match status" value="1"/>
</dbReference>
<evidence type="ECO:0000313" key="2">
    <source>
        <dbReference type="EMBL" id="ETW33240.1"/>
    </source>
</evidence>
<evidence type="ECO:0000256" key="1">
    <source>
        <dbReference type="SAM" id="Phobius"/>
    </source>
</evidence>
<name>A0A024VYA0_PLAFA</name>
<keyword evidence="1" id="KW-1133">Transmembrane helix</keyword>
<accession>A0A024VYA0</accession>
<evidence type="ECO:0008006" key="4">
    <source>
        <dbReference type="Google" id="ProtNLM"/>
    </source>
</evidence>
<dbReference type="Proteomes" id="UP000030708">
    <property type="component" value="Unassembled WGS sequence"/>
</dbReference>